<dbReference type="Pfam" id="PF00725">
    <property type="entry name" value="3HCDH"/>
    <property type="match status" value="1"/>
</dbReference>
<protein>
    <submittedName>
        <fullName evidence="3">3-hydroxybutyryl-CoA dehydrogenase</fullName>
    </submittedName>
</protein>
<evidence type="ECO:0000313" key="3">
    <source>
        <dbReference type="EMBL" id="SUP52887.1"/>
    </source>
</evidence>
<dbReference type="GO" id="GO:0006631">
    <property type="term" value="P:fatty acid metabolic process"/>
    <property type="evidence" value="ECO:0007669"/>
    <property type="project" value="InterPro"/>
</dbReference>
<feature type="domain" description="3-hydroxyacyl-CoA dehydrogenase C-terminal" evidence="2">
    <location>
        <begin position="2"/>
        <end position="38"/>
    </location>
</feature>
<accession>A0A380NY72</accession>
<comment type="pathway">
    <text evidence="1">Lipid metabolism; butanoate metabolism.</text>
</comment>
<dbReference type="GO" id="GO:0016616">
    <property type="term" value="F:oxidoreductase activity, acting on the CH-OH group of donors, NAD or NADP as acceptor"/>
    <property type="evidence" value="ECO:0007669"/>
    <property type="project" value="InterPro"/>
</dbReference>
<dbReference type="InterPro" id="IPR013328">
    <property type="entry name" value="6PGD_dom2"/>
</dbReference>
<evidence type="ECO:0000313" key="4">
    <source>
        <dbReference type="Proteomes" id="UP000254621"/>
    </source>
</evidence>
<dbReference type="STRING" id="1629.IV50_GL000887"/>
<proteinExistence type="predicted"/>
<dbReference type="Gene3D" id="1.10.1040.10">
    <property type="entry name" value="N-(1-d-carboxylethyl)-l-norvaline Dehydrogenase, domain 2"/>
    <property type="match status" value="1"/>
</dbReference>
<name>A0A380NY72_WEIVI</name>
<dbReference type="Proteomes" id="UP000254621">
    <property type="component" value="Unassembled WGS sequence"/>
</dbReference>
<reference evidence="3 4" key="1">
    <citation type="submission" date="2018-06" db="EMBL/GenBank/DDBJ databases">
        <authorList>
            <consortium name="Pathogen Informatics"/>
            <person name="Doyle S."/>
        </authorList>
    </citation>
    <scope>NUCLEOTIDE SEQUENCE [LARGE SCALE GENOMIC DNA]</scope>
    <source>
        <strain evidence="3 4">NCTC13645</strain>
    </source>
</reference>
<dbReference type="AlphaFoldDB" id="A0A380NY72"/>
<dbReference type="InterPro" id="IPR006108">
    <property type="entry name" value="3HC_DH_C"/>
</dbReference>
<evidence type="ECO:0000259" key="2">
    <source>
        <dbReference type="Pfam" id="PF00725"/>
    </source>
</evidence>
<gene>
    <name evidence="3" type="ORF">NCTC13645_00790</name>
</gene>
<evidence type="ECO:0000256" key="1">
    <source>
        <dbReference type="ARBA" id="ARBA00005086"/>
    </source>
</evidence>
<sequence length="73" mass="8013">MADPQTIDKTWMIATGAPRGAFAIMDEIGLPSLHTILSNGRTDDVPDGFDAGLDKSNRWLMKAIRAKKTVRDL</sequence>
<organism evidence="3 4">
    <name type="scientific">Weissella viridescens</name>
    <name type="common">Lactobacillus viridescens</name>
    <dbReference type="NCBI Taxonomy" id="1629"/>
    <lineage>
        <taxon>Bacteria</taxon>
        <taxon>Bacillati</taxon>
        <taxon>Bacillota</taxon>
        <taxon>Bacilli</taxon>
        <taxon>Lactobacillales</taxon>
        <taxon>Lactobacillaceae</taxon>
        <taxon>Weissella</taxon>
    </lineage>
</organism>
<dbReference type="EMBL" id="UHIV01000001">
    <property type="protein sequence ID" value="SUP52887.1"/>
    <property type="molecule type" value="Genomic_DNA"/>
</dbReference>